<proteinExistence type="predicted"/>
<dbReference type="Proteomes" id="UP000463470">
    <property type="component" value="Unassembled WGS sequence"/>
</dbReference>
<dbReference type="SMART" id="SM00257">
    <property type="entry name" value="LysM"/>
    <property type="match status" value="2"/>
</dbReference>
<sequence>MLSAAFTLLLWGGAAVTPAHAWQYTTQPGDTFYSLGQRFGLPWTLIQGANKVEPSNLSTGKVLNIPDVFTYTVKSGDSLFLIANRFSSADWAIKELNGMTANDIYPGQVLKVPTGIGRQTQTASSGVSQSDVDLLARLIEAEASGEPYEGKVAVGAVVLNRTKSGKFPSSISGVIYDPLQFTPVRNGMINRPASALSQKAAQDALTGWDPSKGALFFFNPGKSSDGWMRQRVITTQIGGHLFAM</sequence>
<protein>
    <submittedName>
        <fullName evidence="3">LysM peptidoglycan-binding domain-containing protein</fullName>
    </submittedName>
</protein>
<dbReference type="PANTHER" id="PTHR33734">
    <property type="entry name" value="LYSM DOMAIN-CONTAINING GPI-ANCHORED PROTEIN 2"/>
    <property type="match status" value="1"/>
</dbReference>
<evidence type="ECO:0000313" key="4">
    <source>
        <dbReference type="Proteomes" id="UP000463470"/>
    </source>
</evidence>
<evidence type="ECO:0000313" key="3">
    <source>
        <dbReference type="EMBL" id="MZP28723.1"/>
    </source>
</evidence>
<dbReference type="InterPro" id="IPR011105">
    <property type="entry name" value="Cell_wall_hydrolase_SleB"/>
</dbReference>
<keyword evidence="4" id="KW-1185">Reference proteome</keyword>
<comment type="caution">
    <text evidence="3">The sequence shown here is derived from an EMBL/GenBank/DDBJ whole genome shotgun (WGS) entry which is preliminary data.</text>
</comment>
<reference evidence="3 4" key="1">
    <citation type="submission" date="2020-01" db="EMBL/GenBank/DDBJ databases">
        <title>Whole-genome sequence of Heliobacterium undosum DSM 13378.</title>
        <authorList>
            <person name="Kyndt J.A."/>
            <person name="Meyer T.E."/>
        </authorList>
    </citation>
    <scope>NUCLEOTIDE SEQUENCE [LARGE SCALE GENOMIC DNA]</scope>
    <source>
        <strain evidence="3 4">DSM 13378</strain>
    </source>
</reference>
<dbReference type="OrthoDB" id="9785345at2"/>
<feature type="domain" description="LysM" evidence="2">
    <location>
        <begin position="22"/>
        <end position="65"/>
    </location>
</feature>
<dbReference type="PANTHER" id="PTHR33734:SF22">
    <property type="entry name" value="MEMBRANE-BOUND LYTIC MUREIN TRANSGLYCOSYLASE D"/>
    <property type="match status" value="1"/>
</dbReference>
<evidence type="ECO:0000259" key="2">
    <source>
        <dbReference type="PROSITE" id="PS51782"/>
    </source>
</evidence>
<dbReference type="SUPFAM" id="SSF54106">
    <property type="entry name" value="LysM domain"/>
    <property type="match status" value="2"/>
</dbReference>
<dbReference type="Pfam" id="PF01476">
    <property type="entry name" value="LysM"/>
    <property type="match status" value="2"/>
</dbReference>
<dbReference type="AlphaFoldDB" id="A0A845KYR6"/>
<evidence type="ECO:0000256" key="1">
    <source>
        <dbReference type="SAM" id="SignalP"/>
    </source>
</evidence>
<dbReference type="Gene3D" id="1.10.10.2520">
    <property type="entry name" value="Cell wall hydrolase SleB, domain 1"/>
    <property type="match status" value="1"/>
</dbReference>
<gene>
    <name evidence="3" type="ORF">GTO91_03235</name>
</gene>
<dbReference type="PROSITE" id="PS51782">
    <property type="entry name" value="LYSM"/>
    <property type="match status" value="2"/>
</dbReference>
<keyword evidence="1" id="KW-0732">Signal</keyword>
<feature type="domain" description="LysM" evidence="2">
    <location>
        <begin position="69"/>
        <end position="112"/>
    </location>
</feature>
<feature type="chain" id="PRO_5032521272" evidence="1">
    <location>
        <begin position="22"/>
        <end position="244"/>
    </location>
</feature>
<dbReference type="GO" id="GO:0016787">
    <property type="term" value="F:hydrolase activity"/>
    <property type="evidence" value="ECO:0007669"/>
    <property type="project" value="InterPro"/>
</dbReference>
<name>A0A845KYR6_9FIRM</name>
<dbReference type="EMBL" id="WXEY01000002">
    <property type="protein sequence ID" value="MZP28723.1"/>
    <property type="molecule type" value="Genomic_DNA"/>
</dbReference>
<dbReference type="Gene3D" id="6.20.240.60">
    <property type="match status" value="1"/>
</dbReference>
<organism evidence="3 4">
    <name type="scientific">Heliomicrobium undosum</name>
    <dbReference type="NCBI Taxonomy" id="121734"/>
    <lineage>
        <taxon>Bacteria</taxon>
        <taxon>Bacillati</taxon>
        <taxon>Bacillota</taxon>
        <taxon>Clostridia</taxon>
        <taxon>Eubacteriales</taxon>
        <taxon>Heliobacteriaceae</taxon>
        <taxon>Heliomicrobium</taxon>
    </lineage>
</organism>
<dbReference type="Gene3D" id="3.10.350.10">
    <property type="entry name" value="LysM domain"/>
    <property type="match status" value="2"/>
</dbReference>
<dbReference type="InterPro" id="IPR042047">
    <property type="entry name" value="SleB_dom1"/>
</dbReference>
<feature type="signal peptide" evidence="1">
    <location>
        <begin position="1"/>
        <end position="21"/>
    </location>
</feature>
<dbReference type="Pfam" id="PF07486">
    <property type="entry name" value="Hydrolase_2"/>
    <property type="match status" value="1"/>
</dbReference>
<accession>A0A845KYR6</accession>
<dbReference type="InterPro" id="IPR036779">
    <property type="entry name" value="LysM_dom_sf"/>
</dbReference>
<dbReference type="CDD" id="cd00118">
    <property type="entry name" value="LysM"/>
    <property type="match status" value="2"/>
</dbReference>
<dbReference type="InterPro" id="IPR018392">
    <property type="entry name" value="LysM"/>
</dbReference>